<dbReference type="PROSITE" id="PS00131">
    <property type="entry name" value="CARBOXYPEPT_SER_SER"/>
    <property type="match status" value="1"/>
</dbReference>
<dbReference type="GO" id="GO:0004185">
    <property type="term" value="F:serine-type carboxypeptidase activity"/>
    <property type="evidence" value="ECO:0007669"/>
    <property type="project" value="UniProtKB-UniRule"/>
</dbReference>
<dbReference type="FunFam" id="2.10.25.10:FF:000001">
    <property type="entry name" value="Tenascin C"/>
    <property type="match status" value="1"/>
</dbReference>
<dbReference type="InterPro" id="IPR029058">
    <property type="entry name" value="AB_hydrolase_fold"/>
</dbReference>
<evidence type="ECO:0000256" key="4">
    <source>
        <dbReference type="ARBA" id="ARBA00022729"/>
    </source>
</evidence>
<accession>A0AAW2ZCV2</accession>
<keyword evidence="8" id="KW-0472">Membrane</keyword>
<feature type="domain" description="EGF-like" evidence="9">
    <location>
        <begin position="456"/>
        <end position="467"/>
    </location>
</feature>
<dbReference type="GO" id="GO:0006508">
    <property type="term" value="P:proteolysis"/>
    <property type="evidence" value="ECO:0007669"/>
    <property type="project" value="UniProtKB-KW"/>
</dbReference>
<keyword evidence="2 7" id="KW-0121">Carboxypeptidase</keyword>
<feature type="transmembrane region" description="Helical" evidence="8">
    <location>
        <begin position="602"/>
        <end position="626"/>
    </location>
</feature>
<sequence length="652" mass="72404">MRLFAVTSLLTIISLVLVYCTKDAVRTLPTVTSWQALPEMFTGYLTASNNNQIFYLMVKNDKPNAPVVVFLNGGPGCSSMVGAFLENGPFLLETTNLISNTESWHLEANMLYIDNPVGSGFSFNANPQPNYPSTTEQSASDLSEAIKLIFAADHFPELTNNPLYVFGESYGGRFAIALASSLAKYRKVAGVGIGNAWINPDVQQNAYGLQAYAMGLSNYKSYVDLRGLSEKCHQLINNGQYQEAEKSYCSPLINKVLAAGGDVNEYDFRTMGSYQSLKQLETFLSQKNVGDALSTKTNYVQCSQQTWQNFLPEFQSSYENELSKLLDGFNNTIKVLVYNGQYDIRCATMGTSDYLRNLKWSGSSGFNYADKQTFYDSQNQTLGTFKSHKNLQQVVIYNAGHMAPMDQRQSTRVLLSRFINSTNGLMCLPNDVKCLAAKNNCPNECSGHGKCVEGTCQCFIGYSQEDCSSYVNNILFGSSVSFSGYTFGRQMHTYQLHVGRGGIGSFDVTVKLTKKTNQGKLHLYLHGGDSYIYPNSSSRDALVGQFEYHNLEDVNEKVLVGREQRRNNATHITLVVHNTVDTDSNYGMTVITSVTGNKFNGLLVVSSIVLSVTGVVAVILFVYALVQYLLDREFLKSNYESPNLNVHYDHHD</sequence>
<evidence type="ECO:0000313" key="10">
    <source>
        <dbReference type="EMBL" id="KAL0486576.1"/>
    </source>
</evidence>
<evidence type="ECO:0000256" key="1">
    <source>
        <dbReference type="ARBA" id="ARBA00009431"/>
    </source>
</evidence>
<keyword evidence="5 7" id="KW-0378">Hydrolase</keyword>
<dbReference type="Gene3D" id="3.40.50.1820">
    <property type="entry name" value="alpha/beta hydrolase"/>
    <property type="match status" value="1"/>
</dbReference>
<dbReference type="PANTHER" id="PTHR11802:SF3">
    <property type="entry name" value="RETINOID-INDUCIBLE SERINE CARBOXYPEPTIDASE"/>
    <property type="match status" value="1"/>
</dbReference>
<gene>
    <name evidence="10" type="ORF">AKO1_002242</name>
</gene>
<dbReference type="InterPro" id="IPR001563">
    <property type="entry name" value="Peptidase_S10"/>
</dbReference>
<proteinExistence type="inferred from homology"/>
<evidence type="ECO:0000259" key="9">
    <source>
        <dbReference type="PROSITE" id="PS01186"/>
    </source>
</evidence>
<evidence type="ECO:0000256" key="5">
    <source>
        <dbReference type="ARBA" id="ARBA00022801"/>
    </source>
</evidence>
<keyword evidence="8" id="KW-0812">Transmembrane</keyword>
<dbReference type="EMBL" id="JAOPGA020001249">
    <property type="protein sequence ID" value="KAL0486576.1"/>
    <property type="molecule type" value="Genomic_DNA"/>
</dbReference>
<dbReference type="Proteomes" id="UP001431209">
    <property type="component" value="Unassembled WGS sequence"/>
</dbReference>
<name>A0AAW2ZCV2_9EUKA</name>
<dbReference type="EC" id="3.4.16.-" evidence="7"/>
<evidence type="ECO:0000256" key="8">
    <source>
        <dbReference type="SAM" id="Phobius"/>
    </source>
</evidence>
<keyword evidence="11" id="KW-1185">Reference proteome</keyword>
<feature type="chain" id="PRO_5043094890" description="Carboxypeptidase" evidence="7">
    <location>
        <begin position="21"/>
        <end position="652"/>
    </location>
</feature>
<evidence type="ECO:0000313" key="11">
    <source>
        <dbReference type="Proteomes" id="UP001431209"/>
    </source>
</evidence>
<keyword evidence="3 7" id="KW-0645">Protease</keyword>
<evidence type="ECO:0000256" key="7">
    <source>
        <dbReference type="RuleBase" id="RU361156"/>
    </source>
</evidence>
<dbReference type="InterPro" id="IPR000742">
    <property type="entry name" value="EGF"/>
</dbReference>
<feature type="signal peptide" evidence="7">
    <location>
        <begin position="1"/>
        <end position="20"/>
    </location>
</feature>
<evidence type="ECO:0000256" key="2">
    <source>
        <dbReference type="ARBA" id="ARBA00022645"/>
    </source>
</evidence>
<dbReference type="AlphaFoldDB" id="A0AAW2ZCV2"/>
<organism evidence="10 11">
    <name type="scientific">Acrasis kona</name>
    <dbReference type="NCBI Taxonomy" id="1008807"/>
    <lineage>
        <taxon>Eukaryota</taxon>
        <taxon>Discoba</taxon>
        <taxon>Heterolobosea</taxon>
        <taxon>Tetramitia</taxon>
        <taxon>Eutetramitia</taxon>
        <taxon>Acrasidae</taxon>
        <taxon>Acrasis</taxon>
    </lineage>
</organism>
<dbReference type="PROSITE" id="PS01186">
    <property type="entry name" value="EGF_2"/>
    <property type="match status" value="1"/>
</dbReference>
<dbReference type="SUPFAM" id="SSF53474">
    <property type="entry name" value="alpha/beta-Hydrolases"/>
    <property type="match status" value="1"/>
</dbReference>
<evidence type="ECO:0000256" key="3">
    <source>
        <dbReference type="ARBA" id="ARBA00022670"/>
    </source>
</evidence>
<evidence type="ECO:0000256" key="6">
    <source>
        <dbReference type="ARBA" id="ARBA00023180"/>
    </source>
</evidence>
<dbReference type="Pfam" id="PF00450">
    <property type="entry name" value="Peptidase_S10"/>
    <property type="match status" value="1"/>
</dbReference>
<reference evidence="10 11" key="1">
    <citation type="submission" date="2024-03" db="EMBL/GenBank/DDBJ databases">
        <title>The Acrasis kona genome and developmental transcriptomes reveal deep origins of eukaryotic multicellular pathways.</title>
        <authorList>
            <person name="Sheikh S."/>
            <person name="Fu C.-J."/>
            <person name="Brown M.W."/>
            <person name="Baldauf S.L."/>
        </authorList>
    </citation>
    <scope>NUCLEOTIDE SEQUENCE [LARGE SCALE GENOMIC DNA]</scope>
    <source>
        <strain evidence="10 11">ATCC MYA-3509</strain>
    </source>
</reference>
<protein>
    <recommendedName>
        <fullName evidence="7">Carboxypeptidase</fullName>
        <ecNumber evidence="7">3.4.16.-</ecNumber>
    </recommendedName>
</protein>
<comment type="similarity">
    <text evidence="1 7">Belongs to the peptidase S10 family.</text>
</comment>
<dbReference type="PRINTS" id="PR00724">
    <property type="entry name" value="CRBOXYPTASEC"/>
</dbReference>
<dbReference type="Gene3D" id="2.10.25.10">
    <property type="entry name" value="Laminin"/>
    <property type="match status" value="1"/>
</dbReference>
<dbReference type="PANTHER" id="PTHR11802">
    <property type="entry name" value="SERINE PROTEASE FAMILY S10 SERINE CARBOXYPEPTIDASE"/>
    <property type="match status" value="1"/>
</dbReference>
<keyword evidence="4 7" id="KW-0732">Signal</keyword>
<keyword evidence="6" id="KW-0325">Glycoprotein</keyword>
<comment type="caution">
    <text evidence="10">The sequence shown here is derived from an EMBL/GenBank/DDBJ whole genome shotgun (WGS) entry which is preliminary data.</text>
</comment>
<dbReference type="InterPro" id="IPR018202">
    <property type="entry name" value="Ser_caboxypep_ser_AS"/>
</dbReference>
<keyword evidence="8" id="KW-1133">Transmembrane helix</keyword>